<protein>
    <recommendedName>
        <fullName evidence="5">Oxidoreductase</fullName>
    </recommendedName>
</protein>
<dbReference type="OrthoDB" id="191139at2759"/>
<dbReference type="Gene3D" id="3.40.50.720">
    <property type="entry name" value="NAD(P)-binding Rossmann-like Domain"/>
    <property type="match status" value="1"/>
</dbReference>
<dbReference type="GO" id="GO:0016491">
    <property type="term" value="F:oxidoreductase activity"/>
    <property type="evidence" value="ECO:0007669"/>
    <property type="project" value="UniProtKB-KW"/>
</dbReference>
<comment type="similarity">
    <text evidence="2">Belongs to the short-chain dehydrogenases/reductases (SDR) family.</text>
</comment>
<comment type="caution">
    <text evidence="3">The sequence shown here is derived from an EMBL/GenBank/DDBJ whole genome shotgun (WGS) entry which is preliminary data.</text>
</comment>
<dbReference type="PANTHER" id="PTHR43157:SF31">
    <property type="entry name" value="PHOSPHATIDYLINOSITOL-GLYCAN BIOSYNTHESIS CLASS F PROTEIN"/>
    <property type="match status" value="1"/>
</dbReference>
<evidence type="ECO:0000313" key="4">
    <source>
        <dbReference type="Proteomes" id="UP001152607"/>
    </source>
</evidence>
<proteinExistence type="inferred from homology"/>
<dbReference type="PRINTS" id="PR00080">
    <property type="entry name" value="SDRFAMILY"/>
</dbReference>
<sequence length="309" mass="34326">MAPSFDPAKDIPSLEGKVILVTGGNTGLGKQAIQYLAAHSPTRIYLAARTESKATAAIREIQTSFPNASIEYLPLDLSSFSSIATAASTFTQRESRLDILLNNAGVMMTPYELTKDGYEIQIGTNHMGHALLTKLLLPTLLATAKNPDSDVRVVNVSSFGHHGAMGTIEFNPSKWEKQWTSVRYGQSKLANILYTRELAARHPELMVVSIHPGVIFTDLFNAARSHWLMRLAFPLYSALFNWFPGHYKTTEEGTRNHMWAATVDRKVLESGAYYMPVGKKSGGSWAAQNMGLAKKLWEWTETEFQKHGY</sequence>
<keyword evidence="1" id="KW-0560">Oxidoreductase</keyword>
<dbReference type="EMBL" id="CAOQHR010000001">
    <property type="protein sequence ID" value="CAI6260866.1"/>
    <property type="molecule type" value="Genomic_DNA"/>
</dbReference>
<evidence type="ECO:0000256" key="2">
    <source>
        <dbReference type="RuleBase" id="RU000363"/>
    </source>
</evidence>
<evidence type="ECO:0008006" key="5">
    <source>
        <dbReference type="Google" id="ProtNLM"/>
    </source>
</evidence>
<name>A0A9W4U1L1_9PLEO</name>
<organism evidence="3 4">
    <name type="scientific">Periconia digitata</name>
    <dbReference type="NCBI Taxonomy" id="1303443"/>
    <lineage>
        <taxon>Eukaryota</taxon>
        <taxon>Fungi</taxon>
        <taxon>Dikarya</taxon>
        <taxon>Ascomycota</taxon>
        <taxon>Pezizomycotina</taxon>
        <taxon>Dothideomycetes</taxon>
        <taxon>Pleosporomycetidae</taxon>
        <taxon>Pleosporales</taxon>
        <taxon>Massarineae</taxon>
        <taxon>Periconiaceae</taxon>
        <taxon>Periconia</taxon>
    </lineage>
</organism>
<keyword evidence="4" id="KW-1185">Reference proteome</keyword>
<evidence type="ECO:0000313" key="3">
    <source>
        <dbReference type="EMBL" id="CAI6260866.1"/>
    </source>
</evidence>
<reference evidence="3" key="1">
    <citation type="submission" date="2023-01" db="EMBL/GenBank/DDBJ databases">
        <authorList>
            <person name="Van Ghelder C."/>
            <person name="Rancurel C."/>
        </authorList>
    </citation>
    <scope>NUCLEOTIDE SEQUENCE</scope>
    <source>
        <strain evidence="3">CNCM I-4278</strain>
    </source>
</reference>
<gene>
    <name evidence="3" type="ORF">PDIGIT_LOCUS1341</name>
</gene>
<accession>A0A9W4U1L1</accession>
<dbReference type="Pfam" id="PF00106">
    <property type="entry name" value="adh_short"/>
    <property type="match status" value="1"/>
</dbReference>
<dbReference type="InterPro" id="IPR002347">
    <property type="entry name" value="SDR_fam"/>
</dbReference>
<dbReference type="InterPro" id="IPR036291">
    <property type="entry name" value="NAD(P)-bd_dom_sf"/>
</dbReference>
<evidence type="ECO:0000256" key="1">
    <source>
        <dbReference type="ARBA" id="ARBA00023002"/>
    </source>
</evidence>
<dbReference type="Proteomes" id="UP001152607">
    <property type="component" value="Unassembled WGS sequence"/>
</dbReference>
<dbReference type="PANTHER" id="PTHR43157">
    <property type="entry name" value="PHOSPHATIDYLINOSITOL-GLYCAN BIOSYNTHESIS CLASS F PROTEIN-RELATED"/>
    <property type="match status" value="1"/>
</dbReference>
<dbReference type="SUPFAM" id="SSF51735">
    <property type="entry name" value="NAD(P)-binding Rossmann-fold domains"/>
    <property type="match status" value="1"/>
</dbReference>
<dbReference type="PRINTS" id="PR00081">
    <property type="entry name" value="GDHRDH"/>
</dbReference>
<dbReference type="AlphaFoldDB" id="A0A9W4U1L1"/>